<dbReference type="AlphaFoldDB" id="A0A3D8QCG8"/>
<organism evidence="1 2">
    <name type="scientific">Coleophoma cylindrospora</name>
    <dbReference type="NCBI Taxonomy" id="1849047"/>
    <lineage>
        <taxon>Eukaryota</taxon>
        <taxon>Fungi</taxon>
        <taxon>Dikarya</taxon>
        <taxon>Ascomycota</taxon>
        <taxon>Pezizomycotina</taxon>
        <taxon>Leotiomycetes</taxon>
        <taxon>Helotiales</taxon>
        <taxon>Dermateaceae</taxon>
        <taxon>Coleophoma</taxon>
    </lineage>
</organism>
<protein>
    <recommendedName>
        <fullName evidence="3">S-adenosyl-L-methionine-dependent methyltransferase</fullName>
    </recommendedName>
</protein>
<dbReference type="GO" id="GO:0008168">
    <property type="term" value="F:methyltransferase activity"/>
    <property type="evidence" value="ECO:0007669"/>
    <property type="project" value="TreeGrafter"/>
</dbReference>
<dbReference type="PANTHER" id="PTHR43591:SF105">
    <property type="entry name" value="METHYLTRANSFERASE DOMAIN-CONTAINING PROTEIN-RELATED"/>
    <property type="match status" value="1"/>
</dbReference>
<dbReference type="InterPro" id="IPR029063">
    <property type="entry name" value="SAM-dependent_MTases_sf"/>
</dbReference>
<accession>A0A3D8QCG8</accession>
<gene>
    <name evidence="1" type="ORF">BP6252_12494</name>
</gene>
<dbReference type="CDD" id="cd02440">
    <property type="entry name" value="AdoMet_MTases"/>
    <property type="match status" value="1"/>
</dbReference>
<evidence type="ECO:0000313" key="2">
    <source>
        <dbReference type="Proteomes" id="UP000256645"/>
    </source>
</evidence>
<keyword evidence="2" id="KW-1185">Reference proteome</keyword>
<dbReference type="PANTHER" id="PTHR43591">
    <property type="entry name" value="METHYLTRANSFERASE"/>
    <property type="match status" value="1"/>
</dbReference>
<evidence type="ECO:0000313" key="1">
    <source>
        <dbReference type="EMBL" id="RDW59407.1"/>
    </source>
</evidence>
<name>A0A3D8QCG8_9HELO</name>
<proteinExistence type="predicted"/>
<dbReference type="EMBL" id="PDLM01000016">
    <property type="protein sequence ID" value="RDW59407.1"/>
    <property type="molecule type" value="Genomic_DNA"/>
</dbReference>
<dbReference type="Pfam" id="PF13489">
    <property type="entry name" value="Methyltransf_23"/>
    <property type="match status" value="1"/>
</dbReference>
<dbReference type="Gene3D" id="3.40.50.150">
    <property type="entry name" value="Vaccinia Virus protein VP39"/>
    <property type="match status" value="1"/>
</dbReference>
<dbReference type="OrthoDB" id="2013972at2759"/>
<reference evidence="1 2" key="1">
    <citation type="journal article" date="2018" name="IMA Fungus">
        <title>IMA Genome-F 9: Draft genome sequence of Annulohypoxylon stygium, Aspergillus mulundensis, Berkeleyomyces basicola (syn. Thielaviopsis basicola), Ceratocystis smalleyi, two Cercospora beticola strains, Coleophoma cylindrospora, Fusarium fracticaudum, Phialophora cf. hyalina, and Morchella septimelata.</title>
        <authorList>
            <person name="Wingfield B.D."/>
            <person name="Bills G.F."/>
            <person name="Dong Y."/>
            <person name="Huang W."/>
            <person name="Nel W.J."/>
            <person name="Swalarsk-Parry B.S."/>
            <person name="Vaghefi N."/>
            <person name="Wilken P.M."/>
            <person name="An Z."/>
            <person name="de Beer Z.W."/>
            <person name="De Vos L."/>
            <person name="Chen L."/>
            <person name="Duong T.A."/>
            <person name="Gao Y."/>
            <person name="Hammerbacher A."/>
            <person name="Kikkert J.R."/>
            <person name="Li Y."/>
            <person name="Li H."/>
            <person name="Li K."/>
            <person name="Li Q."/>
            <person name="Liu X."/>
            <person name="Ma X."/>
            <person name="Naidoo K."/>
            <person name="Pethybridge S.J."/>
            <person name="Sun J."/>
            <person name="Steenkamp E.T."/>
            <person name="van der Nest M.A."/>
            <person name="van Wyk S."/>
            <person name="Wingfield M.J."/>
            <person name="Xiong C."/>
            <person name="Yue Q."/>
            <person name="Zhang X."/>
        </authorList>
    </citation>
    <scope>NUCLEOTIDE SEQUENCE [LARGE SCALE GENOMIC DNA]</scope>
    <source>
        <strain evidence="1 2">BP6252</strain>
    </source>
</reference>
<dbReference type="Proteomes" id="UP000256645">
    <property type="component" value="Unassembled WGS sequence"/>
</dbReference>
<evidence type="ECO:0008006" key="3">
    <source>
        <dbReference type="Google" id="ProtNLM"/>
    </source>
</evidence>
<sequence>MSCPQETVTPAVLAAVAEAPMATTSEAPIATQVLAADDFDENDSAIGEEDIFGSTVSIASSIYKFREENGRTYNSYGDRSMAPKPLLSTMEIERDRLDLQHHLWQLTFGGKIFTAPINEKKLHRVLDVGTGTGIWAIDMGDMYPGAEVSGVDVSPIQPQLYESFYLTLDVLQITSVSVPTNVKFEIDDLEKPWTFTKGFDFVFSRMMTGSFSDWKEYIERCFASTNPGGYLEVQDVCLPVRCDDDTLKGTNLEKYGELLLEGSLKLGVGLDVALTTKQIMEEAGFVDVVEVIYKWPMNKWPANKKMKEIGLWAHEATTSNLTGLSIALFTHGLGWSTEEMEVFLAEVRGDIKNSKIHSYWPIYVVYGKKPERQHESAVPWKIDKSPVGVFSVEISGQSFDDYDHIIA</sequence>
<dbReference type="SUPFAM" id="SSF53335">
    <property type="entry name" value="S-adenosyl-L-methionine-dependent methyltransferases"/>
    <property type="match status" value="1"/>
</dbReference>
<dbReference type="STRING" id="1849047.A0A3D8QCG8"/>
<comment type="caution">
    <text evidence="1">The sequence shown here is derived from an EMBL/GenBank/DDBJ whole genome shotgun (WGS) entry which is preliminary data.</text>
</comment>